<dbReference type="InterPro" id="IPR011042">
    <property type="entry name" value="6-blade_b-propeller_TolB-like"/>
</dbReference>
<feature type="compositionally biased region" description="Pro residues" evidence="1">
    <location>
        <begin position="8"/>
        <end position="26"/>
    </location>
</feature>
<dbReference type="RefSeq" id="WP_036340515.1">
    <property type="nucleotide sequence ID" value="NZ_JALN02000001.1"/>
</dbReference>
<comment type="caution">
    <text evidence="3">The sequence shown here is derived from an EMBL/GenBank/DDBJ whole genome shotgun (WGS) entry which is preliminary data.</text>
</comment>
<dbReference type="STRING" id="1440774.Y900_007020"/>
<organism evidence="3 4">
    <name type="scientific">Mycolicibacterium aromaticivorans JS19b1 = JCM 16368</name>
    <dbReference type="NCBI Taxonomy" id="1440774"/>
    <lineage>
        <taxon>Bacteria</taxon>
        <taxon>Bacillati</taxon>
        <taxon>Actinomycetota</taxon>
        <taxon>Actinomycetes</taxon>
        <taxon>Mycobacteriales</taxon>
        <taxon>Mycobacteriaceae</taxon>
        <taxon>Mycolicibacterium</taxon>
    </lineage>
</organism>
<protein>
    <submittedName>
        <fullName evidence="3">Strictosidine synthase</fullName>
    </submittedName>
</protein>
<dbReference type="SUPFAM" id="SSF63829">
    <property type="entry name" value="Calcium-dependent phosphotriesterase"/>
    <property type="match status" value="1"/>
</dbReference>
<proteinExistence type="predicted"/>
<dbReference type="eggNOG" id="COG3386">
    <property type="taxonomic scope" value="Bacteria"/>
</dbReference>
<evidence type="ECO:0000259" key="2">
    <source>
        <dbReference type="Pfam" id="PF08450"/>
    </source>
</evidence>
<dbReference type="Gene3D" id="2.120.10.30">
    <property type="entry name" value="TolB, C-terminal domain"/>
    <property type="match status" value="1"/>
</dbReference>
<dbReference type="AlphaFoldDB" id="A0A064CG98"/>
<dbReference type="PANTHER" id="PTHR10426">
    <property type="entry name" value="STRICTOSIDINE SYNTHASE-RELATED"/>
    <property type="match status" value="1"/>
</dbReference>
<keyword evidence="4" id="KW-1185">Reference proteome</keyword>
<dbReference type="GO" id="GO:0016787">
    <property type="term" value="F:hydrolase activity"/>
    <property type="evidence" value="ECO:0007669"/>
    <property type="project" value="TreeGrafter"/>
</dbReference>
<evidence type="ECO:0000313" key="3">
    <source>
        <dbReference type="EMBL" id="KDE98701.1"/>
    </source>
</evidence>
<dbReference type="Pfam" id="PF08450">
    <property type="entry name" value="SGL"/>
    <property type="match status" value="1"/>
</dbReference>
<sequence>MTGAAKPPIDPVRWQPPPQRLLPPPDLSGSLRVIGVPGHAPEDVVVDADGTLWTGTDNGAIVRIRTGHAPEVVANTGGRPLGLAVARDGRLLICDSHRGLLRLDPATGSFETLVSEVAGRPLTFCSNVVESSDGTIFFTESTSRFHYEYYKGAVLEARPSGSLYRRGVDGTVTTLASGLRFANGVTLTADESALVVAETTACRVSKYPLTGSGIGEPVPLIEHLPGYPDNISTAPDGRIWVALVSERNAVGEWLAPRAPVVRRLLWRLPYSWLPGPTAVVWAISIDLGGTVQSQLRTADPRFALATGLVEHDGTLWLGCIGSSAVACLDL</sequence>
<dbReference type="InterPro" id="IPR013658">
    <property type="entry name" value="SGL"/>
</dbReference>
<accession>A0A064CG98</accession>
<gene>
    <name evidence="3" type="ORF">Y900_007020</name>
</gene>
<reference evidence="3" key="1">
    <citation type="submission" date="2014-05" db="EMBL/GenBank/DDBJ databases">
        <title>Genome sequence of Mycobacterium aromaticivorans strain JS19b1T (= DSM 45407T).</title>
        <authorList>
            <person name="Kwak Y."/>
            <person name="Park G.-S."/>
            <person name="Li Q.X."/>
            <person name="Lee S.-E."/>
            <person name="Shin J.-H."/>
        </authorList>
    </citation>
    <scope>NUCLEOTIDE SEQUENCE [LARGE SCALE GENOMIC DNA]</scope>
    <source>
        <strain evidence="3">JS19b1</strain>
    </source>
</reference>
<feature type="region of interest" description="Disordered" evidence="1">
    <location>
        <begin position="1"/>
        <end position="26"/>
    </location>
</feature>
<name>A0A064CG98_9MYCO</name>
<dbReference type="PANTHER" id="PTHR10426:SF88">
    <property type="entry name" value="ADIPOCYTE PLASMA MEMBRANE-ASSOCIATED PROTEIN HEMOMUCIN-RELATED"/>
    <property type="match status" value="1"/>
</dbReference>
<dbReference type="EMBL" id="JALN02000001">
    <property type="protein sequence ID" value="KDE98701.1"/>
    <property type="molecule type" value="Genomic_DNA"/>
</dbReference>
<dbReference type="Proteomes" id="UP000022835">
    <property type="component" value="Unassembled WGS sequence"/>
</dbReference>
<evidence type="ECO:0000313" key="4">
    <source>
        <dbReference type="Proteomes" id="UP000022835"/>
    </source>
</evidence>
<feature type="domain" description="SMP-30/Gluconolactonase/LRE-like region" evidence="2">
    <location>
        <begin position="59"/>
        <end position="246"/>
    </location>
</feature>
<evidence type="ECO:0000256" key="1">
    <source>
        <dbReference type="SAM" id="MobiDB-lite"/>
    </source>
</evidence>